<evidence type="ECO:0008006" key="15">
    <source>
        <dbReference type="Google" id="ProtNLM"/>
    </source>
</evidence>
<evidence type="ECO:0000256" key="9">
    <source>
        <dbReference type="ARBA" id="ARBA00023136"/>
    </source>
</evidence>
<dbReference type="EMBL" id="MLHG01000006">
    <property type="protein sequence ID" value="OOF41626.1"/>
    <property type="molecule type" value="Genomic_DNA"/>
</dbReference>
<dbReference type="GO" id="GO:0015031">
    <property type="term" value="P:protein transport"/>
    <property type="evidence" value="ECO:0007669"/>
    <property type="project" value="UniProtKB-KW"/>
</dbReference>
<dbReference type="Pfam" id="PF03895">
    <property type="entry name" value="YadA_anchor"/>
    <property type="match status" value="1"/>
</dbReference>
<keyword evidence="14" id="KW-1185">Reference proteome</keyword>
<keyword evidence="5" id="KW-1134">Transmembrane beta strand</keyword>
<evidence type="ECO:0000256" key="8">
    <source>
        <dbReference type="ARBA" id="ARBA00022927"/>
    </source>
</evidence>
<evidence type="ECO:0000256" key="4">
    <source>
        <dbReference type="ARBA" id="ARBA00022448"/>
    </source>
</evidence>
<reference evidence="13 14" key="1">
    <citation type="submission" date="2016-10" db="EMBL/GenBank/DDBJ databases">
        <title>Rodentibacter gen. nov. and new species.</title>
        <authorList>
            <person name="Christensen H."/>
        </authorList>
    </citation>
    <scope>NUCLEOTIDE SEQUENCE [LARGE SCALE GENOMIC DNA]</scope>
    <source>
        <strain evidence="13 14">Ppn418</strain>
    </source>
</reference>
<dbReference type="InterPro" id="IPR045584">
    <property type="entry name" value="Pilin-like"/>
</dbReference>
<organism evidence="13 14">
    <name type="scientific">Rodentibacter mrazii</name>
    <dbReference type="NCBI Taxonomy" id="1908257"/>
    <lineage>
        <taxon>Bacteria</taxon>
        <taxon>Pseudomonadati</taxon>
        <taxon>Pseudomonadota</taxon>
        <taxon>Gammaproteobacteria</taxon>
        <taxon>Pasteurellales</taxon>
        <taxon>Pasteurellaceae</taxon>
        <taxon>Rodentibacter</taxon>
    </lineage>
</organism>
<evidence type="ECO:0000256" key="5">
    <source>
        <dbReference type="ARBA" id="ARBA00022452"/>
    </source>
</evidence>
<keyword evidence="7" id="KW-0732">Signal</keyword>
<evidence type="ECO:0000259" key="12">
    <source>
        <dbReference type="Pfam" id="PF05662"/>
    </source>
</evidence>
<dbReference type="Proteomes" id="UP000189426">
    <property type="component" value="Unassembled WGS sequence"/>
</dbReference>
<comment type="similarity">
    <text evidence="3">Belongs to the autotransporter-2 (AT-2) (TC 1.B.40) family.</text>
</comment>
<gene>
    <name evidence="13" type="ORF">BKK47_00585</name>
</gene>
<dbReference type="RefSeq" id="WP_077493013.1">
    <property type="nucleotide sequence ID" value="NZ_MLHG01000006.1"/>
</dbReference>
<evidence type="ECO:0000313" key="13">
    <source>
        <dbReference type="EMBL" id="OOF41626.1"/>
    </source>
</evidence>
<dbReference type="Gene3D" id="3.30.1300.30">
    <property type="entry name" value="GSPII I/J protein-like"/>
    <property type="match status" value="1"/>
</dbReference>
<comment type="caution">
    <text evidence="13">The sequence shown here is derived from an EMBL/GenBank/DDBJ whole genome shotgun (WGS) entry which is preliminary data.</text>
</comment>
<dbReference type="GO" id="GO:0009279">
    <property type="term" value="C:cell outer membrane"/>
    <property type="evidence" value="ECO:0007669"/>
    <property type="project" value="UniProtKB-SubCell"/>
</dbReference>
<dbReference type="STRING" id="1908257.BKK47_00585"/>
<protein>
    <recommendedName>
        <fullName evidence="15">Trimeric autotransporter adhesin YadA-like C-terminal membrane anchor domain-containing protein</fullName>
    </recommendedName>
</protein>
<keyword evidence="9" id="KW-0472">Membrane</keyword>
<evidence type="ECO:0000256" key="3">
    <source>
        <dbReference type="ARBA" id="ARBA00005848"/>
    </source>
</evidence>
<dbReference type="AlphaFoldDB" id="A0A1V3IJP6"/>
<accession>A0A1V3IJP6</accession>
<dbReference type="SUPFAM" id="SSF54523">
    <property type="entry name" value="Pili subunits"/>
    <property type="match status" value="1"/>
</dbReference>
<dbReference type="InterPro" id="IPR008635">
    <property type="entry name" value="Coiled_stalk_dom"/>
</dbReference>
<evidence type="ECO:0000256" key="10">
    <source>
        <dbReference type="ARBA" id="ARBA00023237"/>
    </source>
</evidence>
<keyword evidence="4" id="KW-0813">Transport</keyword>
<dbReference type="Pfam" id="PF05662">
    <property type="entry name" value="YadA_stalk"/>
    <property type="match status" value="1"/>
</dbReference>
<feature type="domain" description="Trimeric autotransporter adhesin YadA-like stalk" evidence="12">
    <location>
        <begin position="3"/>
        <end position="30"/>
    </location>
</feature>
<proteinExistence type="inferred from homology"/>
<evidence type="ECO:0000256" key="1">
    <source>
        <dbReference type="ARBA" id="ARBA00004241"/>
    </source>
</evidence>
<dbReference type="InterPro" id="IPR005594">
    <property type="entry name" value="YadA_C"/>
</dbReference>
<evidence type="ECO:0000256" key="2">
    <source>
        <dbReference type="ARBA" id="ARBA00004442"/>
    </source>
</evidence>
<evidence type="ECO:0000256" key="7">
    <source>
        <dbReference type="ARBA" id="ARBA00022729"/>
    </source>
</evidence>
<comment type="subcellular location">
    <subcellularLocation>
        <location evidence="2">Cell outer membrane</location>
    </subcellularLocation>
    <subcellularLocation>
        <location evidence="1">Cell surface</location>
    </subcellularLocation>
</comment>
<sequence length="104" mass="10716">MKDSDAVNVSQLKGAVNSINSQLNKVDKRRKAGHASGLAVAGLMQAYRGGQSAVTAGVGQYQNQSAVAVGYSRITDSGKYGVKAAFTANTQGEVGGTLSAGYFW</sequence>
<name>A0A1V3IJP6_9PAST</name>
<keyword evidence="10" id="KW-0998">Cell outer membrane</keyword>
<dbReference type="GO" id="GO:0009986">
    <property type="term" value="C:cell surface"/>
    <property type="evidence" value="ECO:0007669"/>
    <property type="project" value="UniProtKB-SubCell"/>
</dbReference>
<evidence type="ECO:0000313" key="14">
    <source>
        <dbReference type="Proteomes" id="UP000189426"/>
    </source>
</evidence>
<keyword evidence="8" id="KW-0653">Protein transport</keyword>
<evidence type="ECO:0000256" key="6">
    <source>
        <dbReference type="ARBA" id="ARBA00022692"/>
    </source>
</evidence>
<evidence type="ECO:0000259" key="11">
    <source>
        <dbReference type="Pfam" id="PF03895"/>
    </source>
</evidence>
<keyword evidence="6" id="KW-0812">Transmembrane</keyword>
<feature type="domain" description="Trimeric autotransporter adhesin YadA-like C-terminal membrane anchor" evidence="11">
    <location>
        <begin position="44"/>
        <end position="104"/>
    </location>
</feature>